<keyword evidence="4" id="KW-0456">Lyase</keyword>
<comment type="similarity">
    <text evidence="2">Belongs to the class-I pyridoxal-phosphate-dependent aminotransferase family.</text>
</comment>
<dbReference type="Gene3D" id="3.90.1150.10">
    <property type="entry name" value="Aspartate Aminotransferase, domain 1"/>
    <property type="match status" value="1"/>
</dbReference>
<evidence type="ECO:0000259" key="3">
    <source>
        <dbReference type="Pfam" id="PF00155"/>
    </source>
</evidence>
<dbReference type="PROSITE" id="PS00105">
    <property type="entry name" value="AA_TRANSFER_CLASS_1"/>
    <property type="match status" value="1"/>
</dbReference>
<proteinExistence type="inferred from homology"/>
<dbReference type="RefSeq" id="WP_136003536.1">
    <property type="nucleotide sequence ID" value="NZ_SRYR01000001.1"/>
</dbReference>
<dbReference type="GO" id="GO:0030170">
    <property type="term" value="F:pyridoxal phosphate binding"/>
    <property type="evidence" value="ECO:0007669"/>
    <property type="project" value="InterPro"/>
</dbReference>
<dbReference type="SUPFAM" id="SSF53383">
    <property type="entry name" value="PLP-dependent transferases"/>
    <property type="match status" value="1"/>
</dbReference>
<evidence type="ECO:0000313" key="5">
    <source>
        <dbReference type="Proteomes" id="UP000306888"/>
    </source>
</evidence>
<comment type="caution">
    <text evidence="4">The sequence shown here is derived from an EMBL/GenBank/DDBJ whole genome shotgun (WGS) entry which is preliminary data.</text>
</comment>
<dbReference type="NCBIfam" id="TIGR03801">
    <property type="entry name" value="asp_4_decarbox"/>
    <property type="match status" value="1"/>
</dbReference>
<dbReference type="AlphaFoldDB" id="A0A4S2DM03"/>
<dbReference type="InterPro" id="IPR015421">
    <property type="entry name" value="PyrdxlP-dep_Trfase_major"/>
</dbReference>
<protein>
    <recommendedName>
        <fullName evidence="2">Aminotransferase</fullName>
        <ecNumber evidence="2">2.6.1.-</ecNumber>
    </recommendedName>
</protein>
<evidence type="ECO:0000313" key="4">
    <source>
        <dbReference type="EMBL" id="TGY43348.1"/>
    </source>
</evidence>
<dbReference type="PANTHER" id="PTHR43795">
    <property type="entry name" value="BIFUNCTIONAL ASPARTATE AMINOTRANSFERASE AND GLUTAMATE/ASPARTATE-PREPHENATE AMINOTRANSFERASE-RELATED"/>
    <property type="match status" value="1"/>
</dbReference>
<dbReference type="InterPro" id="IPR004839">
    <property type="entry name" value="Aminotransferase_I/II_large"/>
</dbReference>
<dbReference type="InterPro" id="IPR004838">
    <property type="entry name" value="NHTrfase_class1_PyrdxlP-BS"/>
</dbReference>
<comment type="cofactor">
    <cofactor evidence="2">
        <name>pyridoxal 5'-phosphate</name>
        <dbReference type="ChEBI" id="CHEBI:597326"/>
    </cofactor>
</comment>
<dbReference type="NCBIfam" id="NF006755">
    <property type="entry name" value="PRK09275.1"/>
    <property type="match status" value="1"/>
</dbReference>
<evidence type="ECO:0000256" key="2">
    <source>
        <dbReference type="RuleBase" id="RU000481"/>
    </source>
</evidence>
<dbReference type="CDD" id="cd00609">
    <property type="entry name" value="AAT_like"/>
    <property type="match status" value="1"/>
</dbReference>
<organism evidence="4 5">
    <name type="scientific">Clostridium sartagoforme</name>
    <dbReference type="NCBI Taxonomy" id="84031"/>
    <lineage>
        <taxon>Bacteria</taxon>
        <taxon>Bacillati</taxon>
        <taxon>Bacillota</taxon>
        <taxon>Clostridia</taxon>
        <taxon>Eubacteriales</taxon>
        <taxon>Clostridiaceae</taxon>
        <taxon>Clostridium</taxon>
    </lineage>
</organism>
<gene>
    <name evidence="4" type="primary">aspD</name>
    <name evidence="4" type="ORF">E5347_00635</name>
</gene>
<keyword evidence="2" id="KW-0808">Transferase</keyword>
<dbReference type="InterPro" id="IPR022518">
    <property type="entry name" value="Aspartate_4-decarboxylase"/>
</dbReference>
<dbReference type="InterPro" id="IPR015422">
    <property type="entry name" value="PyrdxlP-dep_Trfase_small"/>
</dbReference>
<keyword evidence="1" id="KW-0663">Pyridoxal phosphate</keyword>
<reference evidence="4 5" key="1">
    <citation type="submission" date="2019-04" db="EMBL/GenBank/DDBJ databases">
        <title>Microbes associate with the intestines of laboratory mice.</title>
        <authorList>
            <person name="Navarre W."/>
            <person name="Wong E."/>
            <person name="Huang K."/>
            <person name="Tropini C."/>
            <person name="Ng K."/>
            <person name="Yu B."/>
        </authorList>
    </citation>
    <scope>NUCLEOTIDE SEQUENCE [LARGE SCALE GENOMIC DNA]</scope>
    <source>
        <strain evidence="4 5">NM50_B9-20</strain>
    </source>
</reference>
<dbReference type="InterPro" id="IPR015424">
    <property type="entry name" value="PyrdxlP-dep_Trfase"/>
</dbReference>
<dbReference type="Gene3D" id="1.10.20.110">
    <property type="match status" value="1"/>
</dbReference>
<dbReference type="PANTHER" id="PTHR43795:SF2">
    <property type="entry name" value="BIFUNCTIONAL ASPARTATE AMINOTRANSFERASE AND GLUTAMATE_ASPARTATE-PREPHENATE AMINOTRANSFERASE"/>
    <property type="match status" value="1"/>
</dbReference>
<dbReference type="EMBL" id="SRYR01000001">
    <property type="protein sequence ID" value="TGY43348.1"/>
    <property type="molecule type" value="Genomic_DNA"/>
</dbReference>
<name>A0A4S2DM03_9CLOT</name>
<keyword evidence="5" id="KW-1185">Reference proteome</keyword>
<dbReference type="OrthoDB" id="9804407at2"/>
<dbReference type="EC" id="2.6.1.-" evidence="2"/>
<sequence>MNERLDKDTLKNLYGRISPFELKDKLISLANLNKDKFKGTVLDAGRGNPNWIASSPRQAFFALGNFALEECSRTFSLNALAGMANKKDIYSRFKAYCSLNHSTQGVNLLKDIIDYSIKEYNFNEDDFLFELVDGIIGDNYPYPDRNLIHIEKIVNNYLMKELGCSPTYNKNFDVFSVEGGTAAMCYIFDSLTYNNLLKKGDTIALMTPIFTPYLEIPLLPEYDFNVVHIHADEVDENNNLTYQYSRKELEKLKDKNIKALFVVNPNNPASMALTEECIENLVDVVKTYNEDLMIITDDVYCTFVNNFKSIISYLPYNTICVYSLSKYFGVTGWRLGTILLHKNNVFNKLISNSSNKIDTNERYKHLSLTPDNIQFIDRLVADSRKVALNHTAGLSTPQQVQMALFCGFTLIDKENSYKNSTINICRKRKALLFEGLESEIIENSMDASYYTEINIIDWSKRIYGEDFANYILDNYEPFDFLYDLAKDYSIILLNGDGFASSQWSFRISLANLNDNCYFIIGKAIKNLVLSLFNEYKDSKLTLKNEEVINL</sequence>
<dbReference type="Gene3D" id="3.40.640.10">
    <property type="entry name" value="Type I PLP-dependent aspartate aminotransferase-like (Major domain)"/>
    <property type="match status" value="1"/>
</dbReference>
<dbReference type="InterPro" id="IPR050478">
    <property type="entry name" value="Ethylene_sulfur-biosynth"/>
</dbReference>
<dbReference type="Pfam" id="PF00155">
    <property type="entry name" value="Aminotran_1_2"/>
    <property type="match status" value="1"/>
</dbReference>
<evidence type="ECO:0000256" key="1">
    <source>
        <dbReference type="ARBA" id="ARBA00022898"/>
    </source>
</evidence>
<accession>A0A4S2DM03</accession>
<dbReference type="GO" id="GO:0016829">
    <property type="term" value="F:lyase activity"/>
    <property type="evidence" value="ECO:0007669"/>
    <property type="project" value="UniProtKB-KW"/>
</dbReference>
<dbReference type="GO" id="GO:0006520">
    <property type="term" value="P:amino acid metabolic process"/>
    <property type="evidence" value="ECO:0007669"/>
    <property type="project" value="TreeGrafter"/>
</dbReference>
<feature type="domain" description="Aminotransferase class I/classII large" evidence="3">
    <location>
        <begin position="197"/>
        <end position="353"/>
    </location>
</feature>
<dbReference type="GO" id="GO:0008483">
    <property type="term" value="F:transaminase activity"/>
    <property type="evidence" value="ECO:0007669"/>
    <property type="project" value="UniProtKB-KW"/>
</dbReference>
<keyword evidence="2" id="KW-0032">Aminotransferase</keyword>
<dbReference type="Proteomes" id="UP000306888">
    <property type="component" value="Unassembled WGS sequence"/>
</dbReference>